<accession>A0AA38RNP5</accession>
<comment type="caution">
    <text evidence="1">The sequence shown here is derived from an EMBL/GenBank/DDBJ whole genome shotgun (WGS) entry which is preliminary data.</text>
</comment>
<gene>
    <name evidence="1" type="ORF">NKR19_g7209</name>
</gene>
<sequence length="307" mass="33829">MSIPSLPVSSSAYASISLNWTDKLRLHQFPAPITRSIADQLRASWPPGIQAEQVYARDSYEYKLKGTPFGAFGAQEEVGSRRLVRDVLAFLYARGWTLVTPLSHSRHARSKDSLIFKQRRQTDGGKGMGPAGGDVVPPPAVEWLVVAPTGGDRLRVISDGPVRRDVVAGRSGSGGIGGNGTTASLAKERNHDELGVLVQSIKQVMLGLDYFQSGEWSHDSFEFKLKGYPWSAMGEKTVKVERLLLGIVETLDRFGWRSYATVRQRSDSDDVRKQDTWYFVRDEGWVPGSPFNGKSSSVEAGADLAWQ</sequence>
<organism evidence="1 2">
    <name type="scientific">Coniochaeta hoffmannii</name>
    <dbReference type="NCBI Taxonomy" id="91930"/>
    <lineage>
        <taxon>Eukaryota</taxon>
        <taxon>Fungi</taxon>
        <taxon>Dikarya</taxon>
        <taxon>Ascomycota</taxon>
        <taxon>Pezizomycotina</taxon>
        <taxon>Sordariomycetes</taxon>
        <taxon>Sordariomycetidae</taxon>
        <taxon>Coniochaetales</taxon>
        <taxon>Coniochaetaceae</taxon>
        <taxon>Coniochaeta</taxon>
    </lineage>
</organism>
<dbReference type="Proteomes" id="UP001174691">
    <property type="component" value="Unassembled WGS sequence"/>
</dbReference>
<evidence type="ECO:0000313" key="2">
    <source>
        <dbReference type="Proteomes" id="UP001174691"/>
    </source>
</evidence>
<protein>
    <submittedName>
        <fullName evidence="1">Uncharacterized protein</fullName>
    </submittedName>
</protein>
<dbReference type="EMBL" id="JANBVN010000122">
    <property type="protein sequence ID" value="KAJ9142518.1"/>
    <property type="molecule type" value="Genomic_DNA"/>
</dbReference>
<dbReference type="AlphaFoldDB" id="A0AA38RNP5"/>
<name>A0AA38RNP5_9PEZI</name>
<evidence type="ECO:0000313" key="1">
    <source>
        <dbReference type="EMBL" id="KAJ9142518.1"/>
    </source>
</evidence>
<keyword evidence="2" id="KW-1185">Reference proteome</keyword>
<reference evidence="1" key="1">
    <citation type="submission" date="2022-07" db="EMBL/GenBank/DDBJ databases">
        <title>Fungi with potential for degradation of polypropylene.</title>
        <authorList>
            <person name="Gostincar C."/>
        </authorList>
    </citation>
    <scope>NUCLEOTIDE SEQUENCE</scope>
    <source>
        <strain evidence="1">EXF-13287</strain>
    </source>
</reference>
<dbReference type="PANTHER" id="PTHR38696">
    <property type="entry name" value="MEDIATOR OF RNA POLYMERASE II TRANSCRIPTION SUBUNIT 13"/>
    <property type="match status" value="1"/>
</dbReference>
<dbReference type="PANTHER" id="PTHR38696:SF1">
    <property type="entry name" value="MEDIATOR OF RNA POLYMERASE II TRANSCRIPTION SUBUNIT 13"/>
    <property type="match status" value="1"/>
</dbReference>
<proteinExistence type="predicted"/>